<dbReference type="InterPro" id="IPR050846">
    <property type="entry name" value="TLCD"/>
</dbReference>
<evidence type="ECO:0000256" key="2">
    <source>
        <dbReference type="ARBA" id="ARBA00022692"/>
    </source>
</evidence>
<feature type="transmembrane region" description="Helical" evidence="6">
    <location>
        <begin position="158"/>
        <end position="179"/>
    </location>
</feature>
<evidence type="ECO:0000313" key="8">
    <source>
        <dbReference type="EMBL" id="KAK9717123.1"/>
    </source>
</evidence>
<reference evidence="8 9" key="1">
    <citation type="submission" date="2023-04" db="EMBL/GenBank/DDBJ databases">
        <title>Genome of Basidiobolus ranarum AG-B5.</title>
        <authorList>
            <person name="Stajich J.E."/>
            <person name="Carter-House D."/>
            <person name="Gryganskyi A."/>
        </authorList>
    </citation>
    <scope>NUCLEOTIDE SEQUENCE [LARGE SCALE GENOMIC DNA]</scope>
    <source>
        <strain evidence="8 9">AG-B5</strain>
    </source>
</reference>
<accession>A0ABR2W1M5</accession>
<keyword evidence="3 6" id="KW-1133">Transmembrane helix</keyword>
<feature type="transmembrane region" description="Helical" evidence="6">
    <location>
        <begin position="28"/>
        <end position="50"/>
    </location>
</feature>
<dbReference type="InterPro" id="IPR006634">
    <property type="entry name" value="TLC-dom"/>
</dbReference>
<evidence type="ECO:0000256" key="3">
    <source>
        <dbReference type="ARBA" id="ARBA00022989"/>
    </source>
</evidence>
<gene>
    <name evidence="8" type="ORF">K7432_006442</name>
</gene>
<comment type="subcellular location">
    <subcellularLocation>
        <location evidence="1">Membrane</location>
        <topology evidence="1">Multi-pass membrane protein</topology>
    </subcellularLocation>
</comment>
<evidence type="ECO:0000256" key="1">
    <source>
        <dbReference type="ARBA" id="ARBA00004141"/>
    </source>
</evidence>
<evidence type="ECO:0000256" key="6">
    <source>
        <dbReference type="SAM" id="Phobius"/>
    </source>
</evidence>
<feature type="domain" description="TLC" evidence="7">
    <location>
        <begin position="65"/>
        <end position="262"/>
    </location>
</feature>
<feature type="transmembrane region" description="Helical" evidence="6">
    <location>
        <begin position="231"/>
        <end position="251"/>
    </location>
</feature>
<dbReference type="Proteomes" id="UP001479436">
    <property type="component" value="Unassembled WGS sequence"/>
</dbReference>
<dbReference type="PANTHER" id="PTHR13439">
    <property type="entry name" value="CT120 PROTEIN"/>
    <property type="match status" value="1"/>
</dbReference>
<evidence type="ECO:0000256" key="5">
    <source>
        <dbReference type="PROSITE-ProRule" id="PRU00205"/>
    </source>
</evidence>
<evidence type="ECO:0000256" key="4">
    <source>
        <dbReference type="ARBA" id="ARBA00023136"/>
    </source>
</evidence>
<protein>
    <recommendedName>
        <fullName evidence="7">TLC domain-containing protein</fullName>
    </recommendedName>
</protein>
<feature type="transmembrane region" description="Helical" evidence="6">
    <location>
        <begin position="133"/>
        <end position="152"/>
    </location>
</feature>
<keyword evidence="2 5" id="KW-0812">Transmembrane</keyword>
<dbReference type="SMART" id="SM00724">
    <property type="entry name" value="TLC"/>
    <property type="match status" value="1"/>
</dbReference>
<feature type="transmembrane region" description="Helical" evidence="6">
    <location>
        <begin position="191"/>
        <end position="211"/>
    </location>
</feature>
<keyword evidence="9" id="KW-1185">Reference proteome</keyword>
<proteinExistence type="predicted"/>
<dbReference type="PANTHER" id="PTHR13439:SF0">
    <property type="entry name" value="TOPOISOMERASE I DAMAGE AFFECTED PROTEIN 4"/>
    <property type="match status" value="1"/>
</dbReference>
<feature type="transmembrane region" description="Helical" evidence="6">
    <location>
        <begin position="102"/>
        <end position="121"/>
    </location>
</feature>
<organism evidence="8 9">
    <name type="scientific">Basidiobolus ranarum</name>
    <dbReference type="NCBI Taxonomy" id="34480"/>
    <lineage>
        <taxon>Eukaryota</taxon>
        <taxon>Fungi</taxon>
        <taxon>Fungi incertae sedis</taxon>
        <taxon>Zoopagomycota</taxon>
        <taxon>Entomophthoromycotina</taxon>
        <taxon>Basidiobolomycetes</taxon>
        <taxon>Basidiobolales</taxon>
        <taxon>Basidiobolaceae</taxon>
        <taxon>Basidiobolus</taxon>
    </lineage>
</organism>
<dbReference type="PROSITE" id="PS50922">
    <property type="entry name" value="TLC"/>
    <property type="match status" value="1"/>
</dbReference>
<comment type="caution">
    <text evidence="8">The sequence shown here is derived from an EMBL/GenBank/DDBJ whole genome shotgun (WGS) entry which is preliminary data.</text>
</comment>
<keyword evidence="4 5" id="KW-0472">Membrane</keyword>
<evidence type="ECO:0000259" key="7">
    <source>
        <dbReference type="PROSITE" id="PS50922"/>
    </source>
</evidence>
<dbReference type="EMBL" id="JASJQH010007160">
    <property type="protein sequence ID" value="KAK9717123.1"/>
    <property type="molecule type" value="Genomic_DNA"/>
</dbReference>
<feature type="transmembrane region" description="Helical" evidence="6">
    <location>
        <begin position="70"/>
        <end position="90"/>
    </location>
</feature>
<name>A0ABR2W1M5_9FUNG</name>
<sequence>MESVMNEPTLEQSIQTIFREFGLEKLALHWQVVVLSAIACQGTVYLSSVLSPLLFPKTYRSLSPIKQRSWDVHVVSMAHCIIICALAYPLRFEPELVADKLFGYNSHAGDVYGIACGYFLWDAIFHLRHLKQFGLGFAIHGIACFIVFLNAFRPFLMYYGSIFLMFELSTPFLNVNWFMDKLGYTGSRLQLVNGVCLILTFFLARIVYGFWSSYEVFVGVKAVSAQVPLHLMVLYGVANIALNFLNVIWFIKMIQSIISRFTGNRKKSKKL</sequence>
<dbReference type="Pfam" id="PF03798">
    <property type="entry name" value="TRAM_LAG1_CLN8"/>
    <property type="match status" value="1"/>
</dbReference>
<evidence type="ECO:0000313" key="9">
    <source>
        <dbReference type="Proteomes" id="UP001479436"/>
    </source>
</evidence>